<evidence type="ECO:0000256" key="1">
    <source>
        <dbReference type="SAM" id="Phobius"/>
    </source>
</evidence>
<keyword evidence="1" id="KW-0812">Transmembrane</keyword>
<keyword evidence="1" id="KW-1133">Transmembrane helix</keyword>
<dbReference type="EMBL" id="CU459003">
    <property type="protein sequence ID" value="CAM73995.1"/>
    <property type="molecule type" value="Genomic_DNA"/>
</dbReference>
<gene>
    <name evidence="2" type="ORF">MGR_1618</name>
</gene>
<dbReference type="AlphaFoldDB" id="A4TTN8"/>
<feature type="transmembrane region" description="Helical" evidence="1">
    <location>
        <begin position="73"/>
        <end position="90"/>
    </location>
</feature>
<protein>
    <submittedName>
        <fullName evidence="2">Membrane protein</fullName>
    </submittedName>
</protein>
<sequence>MCLDNRLEDLGWSFQISRVISTTLMVGTRDRARRALAVGFILREGRSPRPLLGLFYLSVAVLGVPVATMRVGGFSSVAYGVGICVFCWVCK</sequence>
<proteinExistence type="predicted"/>
<keyword evidence="1" id="KW-0472">Membrane</keyword>
<accession>A4TTN8</accession>
<name>A4TTN8_9PROT</name>
<reference evidence="2" key="1">
    <citation type="journal article" date="2007" name="J. Bacteriol.">
        <title>Comparative genome analysis of four magnetotactic bacteria reveals a complex set of group-specific genes implicated in magnetosome biomineralization and function.</title>
        <authorList>
            <person name="Richter M."/>
            <person name="Kube M."/>
            <person name="Bazylinski D.A."/>
            <person name="Lombardot T."/>
            <person name="Gloeckner F.O."/>
            <person name="Reinhardt R."/>
            <person name="Schueler D."/>
        </authorList>
    </citation>
    <scope>NUCLEOTIDE SEQUENCE</scope>
    <source>
        <strain evidence="2">MSR-1</strain>
    </source>
</reference>
<evidence type="ECO:0000313" key="2">
    <source>
        <dbReference type="EMBL" id="CAM73995.1"/>
    </source>
</evidence>
<feature type="transmembrane region" description="Helical" evidence="1">
    <location>
        <begin position="51"/>
        <end position="67"/>
    </location>
</feature>
<organism evidence="2">
    <name type="scientific">Magnetospirillum gryphiswaldense</name>
    <dbReference type="NCBI Taxonomy" id="55518"/>
    <lineage>
        <taxon>Bacteria</taxon>
        <taxon>Pseudomonadati</taxon>
        <taxon>Pseudomonadota</taxon>
        <taxon>Alphaproteobacteria</taxon>
        <taxon>Rhodospirillales</taxon>
        <taxon>Rhodospirillaceae</taxon>
        <taxon>Magnetospirillum</taxon>
    </lineage>
</organism>